<proteinExistence type="predicted"/>
<evidence type="ECO:0000313" key="1">
    <source>
        <dbReference type="EMBL" id="KYB26951.1"/>
    </source>
</evidence>
<dbReference type="Proteomes" id="UP000007266">
    <property type="component" value="Linkage group 6"/>
</dbReference>
<reference evidence="1 2" key="2">
    <citation type="journal article" date="2010" name="Nucleic Acids Res.">
        <title>BeetleBase in 2010: revisions to provide comprehensive genomic information for Tribolium castaneum.</title>
        <authorList>
            <person name="Kim H.S."/>
            <person name="Murphy T."/>
            <person name="Xia J."/>
            <person name="Caragea D."/>
            <person name="Park Y."/>
            <person name="Beeman R.W."/>
            <person name="Lorenzen M.D."/>
            <person name="Butcher S."/>
            <person name="Manak J.R."/>
            <person name="Brown S.J."/>
        </authorList>
    </citation>
    <scope>GENOME REANNOTATION</scope>
    <source>
        <strain evidence="1 2">Georgia GA2</strain>
    </source>
</reference>
<accession>A0A139WGG7</accession>
<dbReference type="AlphaFoldDB" id="A0A139WGG7"/>
<gene>
    <name evidence="1" type="primary">AUGUSTUS-3.0.2_33479</name>
    <name evidence="1" type="ORF">TcasGA2_TC033479</name>
</gene>
<reference evidence="1 2" key="1">
    <citation type="journal article" date="2008" name="Nature">
        <title>The genome of the model beetle and pest Tribolium castaneum.</title>
        <authorList>
            <consortium name="Tribolium Genome Sequencing Consortium"/>
            <person name="Richards S."/>
            <person name="Gibbs R.A."/>
            <person name="Weinstock G.M."/>
            <person name="Brown S.J."/>
            <person name="Denell R."/>
            <person name="Beeman R.W."/>
            <person name="Gibbs R."/>
            <person name="Beeman R.W."/>
            <person name="Brown S.J."/>
            <person name="Bucher G."/>
            <person name="Friedrich M."/>
            <person name="Grimmelikhuijzen C.J."/>
            <person name="Klingler M."/>
            <person name="Lorenzen M."/>
            <person name="Richards S."/>
            <person name="Roth S."/>
            <person name="Schroder R."/>
            <person name="Tautz D."/>
            <person name="Zdobnov E.M."/>
            <person name="Muzny D."/>
            <person name="Gibbs R.A."/>
            <person name="Weinstock G.M."/>
            <person name="Attaway T."/>
            <person name="Bell S."/>
            <person name="Buhay C.J."/>
            <person name="Chandrabose M.N."/>
            <person name="Chavez D."/>
            <person name="Clerk-Blankenburg K.P."/>
            <person name="Cree A."/>
            <person name="Dao M."/>
            <person name="Davis C."/>
            <person name="Chacko J."/>
            <person name="Dinh H."/>
            <person name="Dugan-Rocha S."/>
            <person name="Fowler G."/>
            <person name="Garner T.T."/>
            <person name="Garnes J."/>
            <person name="Gnirke A."/>
            <person name="Hawes A."/>
            <person name="Hernandez J."/>
            <person name="Hines S."/>
            <person name="Holder M."/>
            <person name="Hume J."/>
            <person name="Jhangiani S.N."/>
            <person name="Joshi V."/>
            <person name="Khan Z.M."/>
            <person name="Jackson L."/>
            <person name="Kovar C."/>
            <person name="Kowis A."/>
            <person name="Lee S."/>
            <person name="Lewis L.R."/>
            <person name="Margolis J."/>
            <person name="Morgan M."/>
            <person name="Nazareth L.V."/>
            <person name="Nguyen N."/>
            <person name="Okwuonu G."/>
            <person name="Parker D."/>
            <person name="Richards S."/>
            <person name="Ruiz S.J."/>
            <person name="Santibanez J."/>
            <person name="Savard J."/>
            <person name="Scherer S.E."/>
            <person name="Schneider B."/>
            <person name="Sodergren E."/>
            <person name="Tautz D."/>
            <person name="Vattahil S."/>
            <person name="Villasana D."/>
            <person name="White C.S."/>
            <person name="Wright R."/>
            <person name="Park Y."/>
            <person name="Beeman R.W."/>
            <person name="Lord J."/>
            <person name="Oppert B."/>
            <person name="Lorenzen M."/>
            <person name="Brown S."/>
            <person name="Wang L."/>
            <person name="Savard J."/>
            <person name="Tautz D."/>
            <person name="Richards S."/>
            <person name="Weinstock G."/>
            <person name="Gibbs R.A."/>
            <person name="Liu Y."/>
            <person name="Worley K."/>
            <person name="Weinstock G."/>
            <person name="Elsik C.G."/>
            <person name="Reese J.T."/>
            <person name="Elhaik E."/>
            <person name="Landan G."/>
            <person name="Graur D."/>
            <person name="Arensburger P."/>
            <person name="Atkinson P."/>
            <person name="Beeman R.W."/>
            <person name="Beidler J."/>
            <person name="Brown S.J."/>
            <person name="Demuth J.P."/>
            <person name="Drury D.W."/>
            <person name="Du Y.Z."/>
            <person name="Fujiwara H."/>
            <person name="Lorenzen M."/>
            <person name="Maselli V."/>
            <person name="Osanai M."/>
            <person name="Park Y."/>
            <person name="Robertson H.M."/>
            <person name="Tu Z."/>
            <person name="Wang J.J."/>
            <person name="Wang S."/>
            <person name="Richards S."/>
            <person name="Song H."/>
            <person name="Zhang L."/>
            <person name="Sodergren E."/>
            <person name="Werner D."/>
            <person name="Stanke M."/>
            <person name="Morgenstern B."/>
            <person name="Solovyev V."/>
            <person name="Kosarev P."/>
            <person name="Brown G."/>
            <person name="Chen H.C."/>
            <person name="Ermolaeva O."/>
            <person name="Hlavina W."/>
            <person name="Kapustin Y."/>
            <person name="Kiryutin B."/>
            <person name="Kitts P."/>
            <person name="Maglott D."/>
            <person name="Pruitt K."/>
            <person name="Sapojnikov V."/>
            <person name="Souvorov A."/>
            <person name="Mackey A.J."/>
            <person name="Waterhouse R.M."/>
            <person name="Wyder S."/>
            <person name="Zdobnov E.M."/>
            <person name="Zdobnov E.M."/>
            <person name="Wyder S."/>
            <person name="Kriventseva E.V."/>
            <person name="Kadowaki T."/>
            <person name="Bork P."/>
            <person name="Aranda M."/>
            <person name="Bao R."/>
            <person name="Beermann A."/>
            <person name="Berns N."/>
            <person name="Bolognesi R."/>
            <person name="Bonneton F."/>
            <person name="Bopp D."/>
            <person name="Brown S.J."/>
            <person name="Bucher G."/>
            <person name="Butts T."/>
            <person name="Chaumot A."/>
            <person name="Denell R.E."/>
            <person name="Ferrier D.E."/>
            <person name="Friedrich M."/>
            <person name="Gordon C.M."/>
            <person name="Jindra M."/>
            <person name="Klingler M."/>
            <person name="Lan Q."/>
            <person name="Lattorff H.M."/>
            <person name="Laudet V."/>
            <person name="von Levetsow C."/>
            <person name="Liu Z."/>
            <person name="Lutz R."/>
            <person name="Lynch J.A."/>
            <person name="da Fonseca R.N."/>
            <person name="Posnien N."/>
            <person name="Reuter R."/>
            <person name="Roth S."/>
            <person name="Savard J."/>
            <person name="Schinko J.B."/>
            <person name="Schmitt C."/>
            <person name="Schoppmeier M."/>
            <person name="Schroder R."/>
            <person name="Shippy T.D."/>
            <person name="Simonnet F."/>
            <person name="Marques-Souza H."/>
            <person name="Tautz D."/>
            <person name="Tomoyasu Y."/>
            <person name="Trauner J."/>
            <person name="Van der Zee M."/>
            <person name="Vervoort M."/>
            <person name="Wittkopp N."/>
            <person name="Wimmer E.A."/>
            <person name="Yang X."/>
            <person name="Jones A.K."/>
            <person name="Sattelle D.B."/>
            <person name="Ebert P.R."/>
            <person name="Nelson D."/>
            <person name="Scott J.G."/>
            <person name="Beeman R.W."/>
            <person name="Muthukrishnan S."/>
            <person name="Kramer K.J."/>
            <person name="Arakane Y."/>
            <person name="Beeman R.W."/>
            <person name="Zhu Q."/>
            <person name="Hogenkamp D."/>
            <person name="Dixit R."/>
            <person name="Oppert B."/>
            <person name="Jiang H."/>
            <person name="Zou Z."/>
            <person name="Marshall J."/>
            <person name="Elpidina E."/>
            <person name="Vinokurov K."/>
            <person name="Oppert C."/>
            <person name="Zou Z."/>
            <person name="Evans J."/>
            <person name="Lu Z."/>
            <person name="Zhao P."/>
            <person name="Sumathipala N."/>
            <person name="Altincicek B."/>
            <person name="Vilcinskas A."/>
            <person name="Williams M."/>
            <person name="Hultmark D."/>
            <person name="Hetru C."/>
            <person name="Jiang H."/>
            <person name="Grimmelikhuijzen C.J."/>
            <person name="Hauser F."/>
            <person name="Cazzamali G."/>
            <person name="Williamson M."/>
            <person name="Park Y."/>
            <person name="Li B."/>
            <person name="Tanaka Y."/>
            <person name="Predel R."/>
            <person name="Neupert S."/>
            <person name="Schachtner J."/>
            <person name="Verleyen P."/>
            <person name="Raible F."/>
            <person name="Bork P."/>
            <person name="Friedrich M."/>
            <person name="Walden K.K."/>
            <person name="Robertson H.M."/>
            <person name="Angeli S."/>
            <person name="Foret S."/>
            <person name="Bucher G."/>
            <person name="Schuetz S."/>
            <person name="Maleszka R."/>
            <person name="Wimmer E.A."/>
            <person name="Beeman R.W."/>
            <person name="Lorenzen M."/>
            <person name="Tomoyasu Y."/>
            <person name="Miller S.C."/>
            <person name="Grossmann D."/>
            <person name="Bucher G."/>
        </authorList>
    </citation>
    <scope>NUCLEOTIDE SEQUENCE [LARGE SCALE GENOMIC DNA]</scope>
    <source>
        <strain evidence="1 2">Georgia GA2</strain>
    </source>
</reference>
<sequence length="61" mass="6598">MAEDLVGLGFGSPLLESVQALLKDLSGLGRCFLSCPQGRVVSKENGFCSNLGFDWYIMIVD</sequence>
<evidence type="ECO:0000313" key="2">
    <source>
        <dbReference type="Proteomes" id="UP000007266"/>
    </source>
</evidence>
<protein>
    <submittedName>
        <fullName evidence="1">Uncharacterized protein</fullName>
    </submittedName>
</protein>
<name>A0A139WGG7_TRICA</name>
<dbReference type="InParanoid" id="A0A139WGG7"/>
<organism evidence="1 2">
    <name type="scientific">Tribolium castaneum</name>
    <name type="common">Red flour beetle</name>
    <dbReference type="NCBI Taxonomy" id="7070"/>
    <lineage>
        <taxon>Eukaryota</taxon>
        <taxon>Metazoa</taxon>
        <taxon>Ecdysozoa</taxon>
        <taxon>Arthropoda</taxon>
        <taxon>Hexapoda</taxon>
        <taxon>Insecta</taxon>
        <taxon>Pterygota</taxon>
        <taxon>Neoptera</taxon>
        <taxon>Endopterygota</taxon>
        <taxon>Coleoptera</taxon>
        <taxon>Polyphaga</taxon>
        <taxon>Cucujiformia</taxon>
        <taxon>Tenebrionidae</taxon>
        <taxon>Tenebrionidae incertae sedis</taxon>
        <taxon>Tribolium</taxon>
    </lineage>
</organism>
<dbReference type="EMBL" id="KQ971348">
    <property type="protein sequence ID" value="KYB26951.1"/>
    <property type="molecule type" value="Genomic_DNA"/>
</dbReference>
<keyword evidence="2" id="KW-1185">Reference proteome</keyword>